<dbReference type="EMBL" id="CABDUW010001461">
    <property type="protein sequence ID" value="VTJ81805.1"/>
    <property type="molecule type" value="Genomic_DNA"/>
</dbReference>
<feature type="domain" description="USP" evidence="7">
    <location>
        <begin position="1"/>
        <end position="104"/>
    </location>
</feature>
<dbReference type="GO" id="GO:0016579">
    <property type="term" value="P:protein deubiquitination"/>
    <property type="evidence" value="ECO:0007669"/>
    <property type="project" value="InterPro"/>
</dbReference>
<gene>
    <name evidence="8" type="ORF">GHT09_014309</name>
    <name evidence="9" type="ORF">MONAX_5E038341</name>
</gene>
<organism evidence="9 10">
    <name type="scientific">Marmota monax</name>
    <name type="common">Woodchuck</name>
    <dbReference type="NCBI Taxonomy" id="9995"/>
    <lineage>
        <taxon>Eukaryota</taxon>
        <taxon>Metazoa</taxon>
        <taxon>Chordata</taxon>
        <taxon>Craniata</taxon>
        <taxon>Vertebrata</taxon>
        <taxon>Euteleostomi</taxon>
        <taxon>Mammalia</taxon>
        <taxon>Eutheria</taxon>
        <taxon>Euarchontoglires</taxon>
        <taxon>Glires</taxon>
        <taxon>Rodentia</taxon>
        <taxon>Sciuromorpha</taxon>
        <taxon>Sciuridae</taxon>
        <taxon>Xerinae</taxon>
        <taxon>Marmotini</taxon>
        <taxon>Marmota</taxon>
    </lineage>
</organism>
<evidence type="ECO:0000313" key="8">
    <source>
        <dbReference type="EMBL" id="KAF7474911.1"/>
    </source>
</evidence>
<dbReference type="InterPro" id="IPR001394">
    <property type="entry name" value="Peptidase_C19_UCH"/>
</dbReference>
<dbReference type="Gene3D" id="3.90.70.10">
    <property type="entry name" value="Cysteine proteinases"/>
    <property type="match status" value="1"/>
</dbReference>
<dbReference type="EC" id="3.4.19.12" evidence="2"/>
<keyword evidence="3" id="KW-0645">Protease</keyword>
<evidence type="ECO:0000313" key="10">
    <source>
        <dbReference type="Proteomes" id="UP000335636"/>
    </source>
</evidence>
<dbReference type="PANTHER" id="PTHR21646">
    <property type="entry name" value="UBIQUITIN CARBOXYL-TERMINAL HYDROLASE"/>
    <property type="match status" value="1"/>
</dbReference>
<reference evidence="8" key="2">
    <citation type="submission" date="2020-08" db="EMBL/GenBank/DDBJ databases">
        <authorList>
            <person name="Shumante A."/>
            <person name="Zimin A.V."/>
            <person name="Puiu D."/>
            <person name="Salzberg S.L."/>
        </authorList>
    </citation>
    <scope>NUCLEOTIDE SEQUENCE</scope>
    <source>
        <strain evidence="8">WC2-LM</strain>
        <tissue evidence="8">Liver</tissue>
    </source>
</reference>
<evidence type="ECO:0000259" key="7">
    <source>
        <dbReference type="PROSITE" id="PS50235"/>
    </source>
</evidence>
<evidence type="ECO:0000256" key="1">
    <source>
        <dbReference type="ARBA" id="ARBA00000707"/>
    </source>
</evidence>
<evidence type="ECO:0000256" key="3">
    <source>
        <dbReference type="ARBA" id="ARBA00022670"/>
    </source>
</evidence>
<reference evidence="9 10" key="1">
    <citation type="submission" date="2019-04" db="EMBL/GenBank/DDBJ databases">
        <authorList>
            <person name="Alioto T."/>
            <person name="Alioto T."/>
        </authorList>
    </citation>
    <scope>NUCLEOTIDE SEQUENCE [LARGE SCALE GENOMIC DNA]</scope>
</reference>
<keyword evidence="5" id="KW-0378">Hydrolase</keyword>
<name>A0A5E4CIX2_MARMO</name>
<evidence type="ECO:0000256" key="6">
    <source>
        <dbReference type="ARBA" id="ARBA00022807"/>
    </source>
</evidence>
<keyword evidence="6" id="KW-0788">Thiol protease</keyword>
<accession>A0A5E4CIX2</accession>
<dbReference type="InterPro" id="IPR038765">
    <property type="entry name" value="Papain-like_cys_pep_sf"/>
</dbReference>
<keyword evidence="10" id="KW-1185">Reference proteome</keyword>
<comment type="catalytic activity">
    <reaction evidence="1">
        <text>Thiol-dependent hydrolysis of ester, thioester, amide, peptide and isopeptide bonds formed by the C-terminal Gly of ubiquitin (a 76-residue protein attached to proteins as an intracellular targeting signal).</text>
        <dbReference type="EC" id="3.4.19.12"/>
    </reaction>
</comment>
<evidence type="ECO:0000256" key="2">
    <source>
        <dbReference type="ARBA" id="ARBA00012759"/>
    </source>
</evidence>
<evidence type="ECO:0000256" key="5">
    <source>
        <dbReference type="ARBA" id="ARBA00022801"/>
    </source>
</evidence>
<dbReference type="EMBL" id="WJEC01003593">
    <property type="protein sequence ID" value="KAF7474911.1"/>
    <property type="molecule type" value="Genomic_DNA"/>
</dbReference>
<dbReference type="Proteomes" id="UP000662637">
    <property type="component" value="Unassembled WGS sequence"/>
</dbReference>
<proteinExistence type="predicted"/>
<dbReference type="PROSITE" id="PS50235">
    <property type="entry name" value="USP_3"/>
    <property type="match status" value="1"/>
</dbReference>
<keyword evidence="4" id="KW-0833">Ubl conjugation pathway</keyword>
<dbReference type="SUPFAM" id="SSF54001">
    <property type="entry name" value="Cysteine proteinases"/>
    <property type="match status" value="1"/>
</dbReference>
<dbReference type="GO" id="GO:0006508">
    <property type="term" value="P:proteolysis"/>
    <property type="evidence" value="ECO:0007669"/>
    <property type="project" value="UniProtKB-KW"/>
</dbReference>
<dbReference type="GO" id="GO:0004843">
    <property type="term" value="F:cysteine-type deubiquitinase activity"/>
    <property type="evidence" value="ECO:0007669"/>
    <property type="project" value="UniProtKB-EC"/>
</dbReference>
<dbReference type="Proteomes" id="UP000335636">
    <property type="component" value="Unassembled WGS sequence"/>
</dbReference>
<protein>
    <recommendedName>
        <fullName evidence="2">ubiquitinyl hydrolase 1</fullName>
        <ecNumber evidence="2">3.4.19.12</ecNumber>
    </recommendedName>
</protein>
<dbReference type="InterPro" id="IPR018200">
    <property type="entry name" value="USP_CS"/>
</dbReference>
<dbReference type="Pfam" id="PF00443">
    <property type="entry name" value="UCH"/>
    <property type="match status" value="1"/>
</dbReference>
<dbReference type="AlphaFoldDB" id="A0A5E4CIX2"/>
<dbReference type="PANTHER" id="PTHR21646:SF6">
    <property type="entry name" value="UBIQUITIN CARBOXYL-TERMINAL HYDROLASE 21"/>
    <property type="match status" value="1"/>
</dbReference>
<sequence length="111" mass="12403">MLLNQGLDLNRFSTSRGSIKKSSVGVDFPLQRLSLGDFASDKAGSPVYQLYALCNHSGSVHYGHYTALCRCQTGWHVYNDSRVSPISENQVASSEGYVLFYQLMQEPTRHL</sequence>
<dbReference type="PROSITE" id="PS00973">
    <property type="entry name" value="USP_2"/>
    <property type="match status" value="1"/>
</dbReference>
<dbReference type="InterPro" id="IPR050185">
    <property type="entry name" value="Ub_carboxyl-term_hydrolase"/>
</dbReference>
<evidence type="ECO:0000256" key="4">
    <source>
        <dbReference type="ARBA" id="ARBA00022786"/>
    </source>
</evidence>
<dbReference type="InterPro" id="IPR028889">
    <property type="entry name" value="USP"/>
</dbReference>
<evidence type="ECO:0000313" key="9">
    <source>
        <dbReference type="EMBL" id="VTJ81805.1"/>
    </source>
</evidence>